<dbReference type="VEuPathDB" id="FungiDB:ASPVEDRAFT_47561"/>
<dbReference type="PANTHER" id="PTHR47706:SF4">
    <property type="entry name" value="NMRA-LIKE DOMAIN-CONTAINING PROTEIN"/>
    <property type="match status" value="1"/>
</dbReference>
<dbReference type="RefSeq" id="XP_040674169.1">
    <property type="nucleotide sequence ID" value="XM_040813815.1"/>
</dbReference>
<keyword evidence="5" id="KW-1185">Reference proteome</keyword>
<protein>
    <recommendedName>
        <fullName evidence="6">NAD(P)-binding domain-containing protein</fullName>
    </recommendedName>
</protein>
<dbReference type="GO" id="GO:0016491">
    <property type="term" value="F:oxidoreductase activity"/>
    <property type="evidence" value="ECO:0007669"/>
    <property type="project" value="UniProtKB-KW"/>
</dbReference>
<dbReference type="Gene3D" id="3.40.50.720">
    <property type="entry name" value="NAD(P)-binding Rossmann-like Domain"/>
    <property type="match status" value="1"/>
</dbReference>
<keyword evidence="3" id="KW-0560">Oxidoreductase</keyword>
<dbReference type="EMBL" id="KV878139">
    <property type="protein sequence ID" value="OJJ08407.1"/>
    <property type="molecule type" value="Genomic_DNA"/>
</dbReference>
<dbReference type="GeneID" id="63729326"/>
<evidence type="ECO:0000313" key="4">
    <source>
        <dbReference type="EMBL" id="OJJ08407.1"/>
    </source>
</evidence>
<accession>A0A1L9Q3R9</accession>
<evidence type="ECO:0000313" key="5">
    <source>
        <dbReference type="Proteomes" id="UP000184073"/>
    </source>
</evidence>
<dbReference type="PANTHER" id="PTHR47706">
    <property type="entry name" value="NMRA-LIKE FAMILY PROTEIN"/>
    <property type="match status" value="1"/>
</dbReference>
<name>A0A1L9Q3R9_ASPVE</name>
<gene>
    <name evidence="4" type="ORF">ASPVEDRAFT_47561</name>
</gene>
<dbReference type="SUPFAM" id="SSF51735">
    <property type="entry name" value="NAD(P)-binding Rossmann-fold domains"/>
    <property type="match status" value="1"/>
</dbReference>
<comment type="similarity">
    <text evidence="1">Belongs to the NmrA-type oxidoreductase family. Isoflavone reductase subfamily.</text>
</comment>
<proteinExistence type="inferred from homology"/>
<dbReference type="InterPro" id="IPR051609">
    <property type="entry name" value="NmrA/Isoflavone_reductase-like"/>
</dbReference>
<evidence type="ECO:0008006" key="6">
    <source>
        <dbReference type="Google" id="ProtNLM"/>
    </source>
</evidence>
<dbReference type="AlphaFoldDB" id="A0A1L9Q3R9"/>
<dbReference type="Gene3D" id="3.90.25.10">
    <property type="entry name" value="UDP-galactose 4-epimerase, domain 1"/>
    <property type="match status" value="1"/>
</dbReference>
<evidence type="ECO:0000256" key="2">
    <source>
        <dbReference type="ARBA" id="ARBA00022857"/>
    </source>
</evidence>
<reference evidence="5" key="1">
    <citation type="journal article" date="2017" name="Genome Biol.">
        <title>Comparative genomics reveals high biological diversity and specific adaptations in the industrially and medically important fungal genus Aspergillus.</title>
        <authorList>
            <person name="de Vries R.P."/>
            <person name="Riley R."/>
            <person name="Wiebenga A."/>
            <person name="Aguilar-Osorio G."/>
            <person name="Amillis S."/>
            <person name="Uchima C.A."/>
            <person name="Anderluh G."/>
            <person name="Asadollahi M."/>
            <person name="Askin M."/>
            <person name="Barry K."/>
            <person name="Battaglia E."/>
            <person name="Bayram O."/>
            <person name="Benocci T."/>
            <person name="Braus-Stromeyer S.A."/>
            <person name="Caldana C."/>
            <person name="Canovas D."/>
            <person name="Cerqueira G.C."/>
            <person name="Chen F."/>
            <person name="Chen W."/>
            <person name="Choi C."/>
            <person name="Clum A."/>
            <person name="Dos Santos R.A."/>
            <person name="Damasio A.R."/>
            <person name="Diallinas G."/>
            <person name="Emri T."/>
            <person name="Fekete E."/>
            <person name="Flipphi M."/>
            <person name="Freyberg S."/>
            <person name="Gallo A."/>
            <person name="Gournas C."/>
            <person name="Habgood R."/>
            <person name="Hainaut M."/>
            <person name="Harispe M.L."/>
            <person name="Henrissat B."/>
            <person name="Hilden K.S."/>
            <person name="Hope R."/>
            <person name="Hossain A."/>
            <person name="Karabika E."/>
            <person name="Karaffa L."/>
            <person name="Karanyi Z."/>
            <person name="Krasevec N."/>
            <person name="Kuo A."/>
            <person name="Kusch H."/>
            <person name="LaButti K."/>
            <person name="Lagendijk E.L."/>
            <person name="Lapidus A."/>
            <person name="Levasseur A."/>
            <person name="Lindquist E."/>
            <person name="Lipzen A."/>
            <person name="Logrieco A.F."/>
            <person name="MacCabe A."/>
            <person name="Maekelae M.R."/>
            <person name="Malavazi I."/>
            <person name="Melin P."/>
            <person name="Meyer V."/>
            <person name="Mielnichuk N."/>
            <person name="Miskei M."/>
            <person name="Molnar A.P."/>
            <person name="Mule G."/>
            <person name="Ngan C.Y."/>
            <person name="Orejas M."/>
            <person name="Orosz E."/>
            <person name="Ouedraogo J.P."/>
            <person name="Overkamp K.M."/>
            <person name="Park H.-S."/>
            <person name="Perrone G."/>
            <person name="Piumi F."/>
            <person name="Punt P.J."/>
            <person name="Ram A.F."/>
            <person name="Ramon A."/>
            <person name="Rauscher S."/>
            <person name="Record E."/>
            <person name="Riano-Pachon D.M."/>
            <person name="Robert V."/>
            <person name="Roehrig J."/>
            <person name="Ruller R."/>
            <person name="Salamov A."/>
            <person name="Salih N.S."/>
            <person name="Samson R.A."/>
            <person name="Sandor E."/>
            <person name="Sanguinetti M."/>
            <person name="Schuetze T."/>
            <person name="Sepcic K."/>
            <person name="Shelest E."/>
            <person name="Sherlock G."/>
            <person name="Sophianopoulou V."/>
            <person name="Squina F.M."/>
            <person name="Sun H."/>
            <person name="Susca A."/>
            <person name="Todd R.B."/>
            <person name="Tsang A."/>
            <person name="Unkles S.E."/>
            <person name="van de Wiele N."/>
            <person name="van Rossen-Uffink D."/>
            <person name="Oliveira J.V."/>
            <person name="Vesth T.C."/>
            <person name="Visser J."/>
            <person name="Yu J.-H."/>
            <person name="Zhou M."/>
            <person name="Andersen M.R."/>
            <person name="Archer D.B."/>
            <person name="Baker S.E."/>
            <person name="Benoit I."/>
            <person name="Brakhage A.A."/>
            <person name="Braus G.H."/>
            <person name="Fischer R."/>
            <person name="Frisvad J.C."/>
            <person name="Goldman G.H."/>
            <person name="Houbraken J."/>
            <person name="Oakley B."/>
            <person name="Pocsi I."/>
            <person name="Scazzocchio C."/>
            <person name="Seiboth B."/>
            <person name="vanKuyk P.A."/>
            <person name="Wortman J."/>
            <person name="Dyer P.S."/>
            <person name="Grigoriev I.V."/>
        </authorList>
    </citation>
    <scope>NUCLEOTIDE SEQUENCE [LARGE SCALE GENOMIC DNA]</scope>
    <source>
        <strain evidence="5">CBS 583.65</strain>
    </source>
</reference>
<dbReference type="InterPro" id="IPR036291">
    <property type="entry name" value="NAD(P)-bd_dom_sf"/>
</dbReference>
<keyword evidence="2" id="KW-0521">NADP</keyword>
<sequence length="314" mass="35676">MSSAETVVIAGAGNIGQYLVEELIDDAKYRVAVISRSSRPYLDALGVDVRIVNEYSRESVLPILDSLPKTRALISTLSSDDPTVYTPLHEALLSACRDSKTCKRFIPSEFLGNTRDYETIPRPIYRARRDFRATLTSQKDVTFTFVNLGWLADYFVQAPGSHKTYIRPFPQGWPIDLEKRTVRVIGTGDEPIGWTATRDMARAVVALIPHDDWPEYTWVYGELGTWNQAIQTIEKFYGIELQREYVSKESISARLSNENEPDKWYSATIDEWSLVGATAVPRQEADQQREKYFKDVGFRDIEALLLSSQHVPVV</sequence>
<evidence type="ECO:0000256" key="1">
    <source>
        <dbReference type="ARBA" id="ARBA00005725"/>
    </source>
</evidence>
<evidence type="ECO:0000256" key="3">
    <source>
        <dbReference type="ARBA" id="ARBA00023002"/>
    </source>
</evidence>
<organism evidence="4 5">
    <name type="scientific">Aspergillus versicolor CBS 583.65</name>
    <dbReference type="NCBI Taxonomy" id="1036611"/>
    <lineage>
        <taxon>Eukaryota</taxon>
        <taxon>Fungi</taxon>
        <taxon>Dikarya</taxon>
        <taxon>Ascomycota</taxon>
        <taxon>Pezizomycotina</taxon>
        <taxon>Eurotiomycetes</taxon>
        <taxon>Eurotiomycetidae</taxon>
        <taxon>Eurotiales</taxon>
        <taxon>Aspergillaceae</taxon>
        <taxon>Aspergillus</taxon>
        <taxon>Aspergillus subgen. Nidulantes</taxon>
    </lineage>
</organism>
<dbReference type="OrthoDB" id="419598at2759"/>
<dbReference type="Proteomes" id="UP000184073">
    <property type="component" value="Unassembled WGS sequence"/>
</dbReference>